<reference evidence="10" key="1">
    <citation type="journal article" date="2019" name="Int. J. Syst. Evol. Microbiol.">
        <title>The Global Catalogue of Microorganisms (GCM) 10K type strain sequencing project: providing services to taxonomists for standard genome sequencing and annotation.</title>
        <authorList>
            <consortium name="The Broad Institute Genomics Platform"/>
            <consortium name="The Broad Institute Genome Sequencing Center for Infectious Disease"/>
            <person name="Wu L."/>
            <person name="Ma J."/>
        </authorList>
    </citation>
    <scope>NUCLEOTIDE SEQUENCE [LARGE SCALE GENOMIC DNA]</scope>
    <source>
        <strain evidence="10">JCM 18401</strain>
    </source>
</reference>
<dbReference type="SUPFAM" id="SSF48452">
    <property type="entry name" value="TPR-like"/>
    <property type="match status" value="1"/>
</dbReference>
<keyword evidence="7" id="KW-0812">Transmembrane</keyword>
<evidence type="ECO:0000256" key="3">
    <source>
        <dbReference type="ARBA" id="ARBA00022748"/>
    </source>
</evidence>
<dbReference type="PANTHER" id="PTHR47870">
    <property type="entry name" value="CYTOCHROME C-TYPE BIOGENESIS PROTEIN CCMH"/>
    <property type="match status" value="1"/>
</dbReference>
<organism evidence="9 10">
    <name type="scientific">Ferrimonas pelagia</name>
    <dbReference type="NCBI Taxonomy" id="1177826"/>
    <lineage>
        <taxon>Bacteria</taxon>
        <taxon>Pseudomonadati</taxon>
        <taxon>Pseudomonadota</taxon>
        <taxon>Gammaproteobacteria</taxon>
        <taxon>Alteromonadales</taxon>
        <taxon>Ferrimonadaceae</taxon>
        <taxon>Ferrimonas</taxon>
    </lineage>
</organism>
<keyword evidence="7" id="KW-0472">Membrane</keyword>
<feature type="coiled-coil region" evidence="6">
    <location>
        <begin position="37"/>
        <end position="78"/>
    </location>
</feature>
<dbReference type="Pfam" id="PF23914">
    <property type="entry name" value="TPR_CcmH_CycH"/>
    <property type="match status" value="1"/>
</dbReference>
<dbReference type="Gene3D" id="1.25.40.10">
    <property type="entry name" value="Tetratricopeptide repeat domain"/>
    <property type="match status" value="1"/>
</dbReference>
<dbReference type="RefSeq" id="WP_345335780.1">
    <property type="nucleotide sequence ID" value="NZ_BAABJZ010000084.1"/>
</dbReference>
<dbReference type="InterPro" id="IPR056413">
    <property type="entry name" value="TPR_CcmH_CycH"/>
</dbReference>
<proteinExistence type="predicted"/>
<feature type="repeat" description="TPR" evidence="5">
    <location>
        <begin position="163"/>
        <end position="196"/>
    </location>
</feature>
<keyword evidence="2" id="KW-0677">Repeat</keyword>
<evidence type="ECO:0000256" key="5">
    <source>
        <dbReference type="PROSITE-ProRule" id="PRU00339"/>
    </source>
</evidence>
<dbReference type="InterPro" id="IPR051263">
    <property type="entry name" value="C-type_cytochrome_biogenesis"/>
</dbReference>
<comment type="subcellular location">
    <subcellularLocation>
        <location evidence="1">Cell envelope</location>
    </subcellularLocation>
</comment>
<evidence type="ECO:0000256" key="1">
    <source>
        <dbReference type="ARBA" id="ARBA00004196"/>
    </source>
</evidence>
<gene>
    <name evidence="9" type="ORF">GCM10023333_25470</name>
</gene>
<dbReference type="InterPro" id="IPR019734">
    <property type="entry name" value="TPR_rpt"/>
</dbReference>
<dbReference type="SMART" id="SM00028">
    <property type="entry name" value="TPR"/>
    <property type="match status" value="2"/>
</dbReference>
<accession>A0ABP9F9D5</accession>
<evidence type="ECO:0000256" key="6">
    <source>
        <dbReference type="SAM" id="Coils"/>
    </source>
</evidence>
<feature type="transmembrane region" description="Helical" evidence="7">
    <location>
        <begin position="97"/>
        <end position="116"/>
    </location>
</feature>
<keyword evidence="10" id="KW-1185">Reference proteome</keyword>
<evidence type="ECO:0000256" key="2">
    <source>
        <dbReference type="ARBA" id="ARBA00022737"/>
    </source>
</evidence>
<name>A0ABP9F9D5_9GAMM</name>
<evidence type="ECO:0000313" key="10">
    <source>
        <dbReference type="Proteomes" id="UP001499988"/>
    </source>
</evidence>
<dbReference type="NCBIfam" id="TIGR03142">
    <property type="entry name" value="cytochro_ccmI"/>
    <property type="match status" value="1"/>
</dbReference>
<dbReference type="InterPro" id="IPR017560">
    <property type="entry name" value="Cyt_c_biogenesis_CcmI"/>
</dbReference>
<dbReference type="PROSITE" id="PS50005">
    <property type="entry name" value="TPR"/>
    <property type="match status" value="1"/>
</dbReference>
<keyword evidence="7" id="KW-1133">Transmembrane helix</keyword>
<evidence type="ECO:0000313" key="9">
    <source>
        <dbReference type="EMBL" id="GAA4891107.1"/>
    </source>
</evidence>
<dbReference type="PANTHER" id="PTHR47870:SF4">
    <property type="entry name" value="CYTOCHROME C-TYPE BIOGENESIS PROTEIN CYCH"/>
    <property type="match status" value="1"/>
</dbReference>
<feature type="transmembrane region" description="Helical" evidence="7">
    <location>
        <begin position="6"/>
        <end position="24"/>
    </location>
</feature>
<evidence type="ECO:0000256" key="4">
    <source>
        <dbReference type="ARBA" id="ARBA00022803"/>
    </source>
</evidence>
<keyword evidence="6" id="KW-0175">Coiled coil</keyword>
<feature type="domain" description="Cytochrome c-type biogenesis protein H TPR" evidence="8">
    <location>
        <begin position="154"/>
        <end position="262"/>
    </location>
</feature>
<dbReference type="InterPro" id="IPR011990">
    <property type="entry name" value="TPR-like_helical_dom_sf"/>
</dbReference>
<keyword evidence="3" id="KW-0201">Cytochrome c-type biogenesis</keyword>
<sequence>MTTFWIGIATLTILALALIWLPFWRRNMVAQAATDAQKRKETNLNLFNERLQELDAELAEQRINSQEHEQLKQELQMNLLQNVEQEDDVLAGRKANVAWPAVMSAILVVVAGYTYYDLGRYSEWNAPQVAAQADPHAGMDPQQLMAMRLRQMEMHVEQNPTDSQAWFSLGHAYISNSQYQQGIEAFDRVMALVGEHAELLGPKATAMYYLADQTITPEIQVVVDKALADDDKDPSTRLLLGMDAFFKANYEDAIGHWEMILTSPRTDVDRDAIQNAIAQARGFLQQAGN</sequence>
<dbReference type="EMBL" id="BAABJZ010000084">
    <property type="protein sequence ID" value="GAA4891107.1"/>
    <property type="molecule type" value="Genomic_DNA"/>
</dbReference>
<evidence type="ECO:0000259" key="8">
    <source>
        <dbReference type="Pfam" id="PF23914"/>
    </source>
</evidence>
<protein>
    <recommendedName>
        <fullName evidence="8">Cytochrome c-type biogenesis protein H TPR domain-containing protein</fullName>
    </recommendedName>
</protein>
<dbReference type="Proteomes" id="UP001499988">
    <property type="component" value="Unassembled WGS sequence"/>
</dbReference>
<comment type="caution">
    <text evidence="9">The sequence shown here is derived from an EMBL/GenBank/DDBJ whole genome shotgun (WGS) entry which is preliminary data.</text>
</comment>
<keyword evidence="4 5" id="KW-0802">TPR repeat</keyword>
<evidence type="ECO:0000256" key="7">
    <source>
        <dbReference type="SAM" id="Phobius"/>
    </source>
</evidence>